<dbReference type="InterPro" id="IPR001387">
    <property type="entry name" value="Cro/C1-type_HTH"/>
</dbReference>
<dbReference type="Proteomes" id="UP000252698">
    <property type="component" value="Chromosome"/>
</dbReference>
<evidence type="ECO:0000313" key="3">
    <source>
        <dbReference type="Proteomes" id="UP000252698"/>
    </source>
</evidence>
<dbReference type="CDD" id="cd00093">
    <property type="entry name" value="HTH_XRE"/>
    <property type="match status" value="1"/>
</dbReference>
<evidence type="ECO:0000313" key="2">
    <source>
        <dbReference type="EMBL" id="AXE76566.1"/>
    </source>
</evidence>
<dbReference type="Gene3D" id="1.25.40.10">
    <property type="entry name" value="Tetratricopeptide repeat domain"/>
    <property type="match status" value="1"/>
</dbReference>
<name>A0A2Z5J8A1_STRAR</name>
<proteinExistence type="predicted"/>
<dbReference type="InterPro" id="IPR019734">
    <property type="entry name" value="TPR_rpt"/>
</dbReference>
<dbReference type="InterPro" id="IPR011990">
    <property type="entry name" value="TPR-like_helical_dom_sf"/>
</dbReference>
<dbReference type="Pfam" id="PF13181">
    <property type="entry name" value="TPR_8"/>
    <property type="match status" value="1"/>
</dbReference>
<feature type="domain" description="HTH cro/C1-type" evidence="1">
    <location>
        <begin position="9"/>
        <end position="64"/>
    </location>
</feature>
<dbReference type="SMART" id="SM00530">
    <property type="entry name" value="HTH_XRE"/>
    <property type="match status" value="1"/>
</dbReference>
<gene>
    <name evidence="2" type="ORF">C5746_06120</name>
</gene>
<dbReference type="PROSITE" id="PS50943">
    <property type="entry name" value="HTH_CROC1"/>
    <property type="match status" value="1"/>
</dbReference>
<dbReference type="InterPro" id="IPR010982">
    <property type="entry name" value="Lambda_DNA-bd_dom_sf"/>
</dbReference>
<sequence length="401" mass="43228">MSEHLGDKLSRLRRLSGLTQEELAEKSDVSVDVIRKLEQKRKGSARLPTLHALAGGLGVELTTLLGDPPGVPSTGESDPPQLVAVRRAVHPLMFAPPQESDGAEVLTSSLLRAEIADAWSMYHSAEFPQLLNLLPGILADARLTASQGADGGQAALGKAFQLAGHLSIRLGKLDLALAALERAIAAAEASEDPLLVPMICNSLAWAYQRSNRLDDAKSIALYAADGLERDGLTADASGLRVWGGLTMSAATSYARLDEYDEADKMMRAAEEAAGRLAKMPPTEGDGRLLSVFSKSSVRIERVRLAVQHDRPGEALRLAKGMRLSKDTPPSWRTWLLLDVARAHTDLGDAEGAVRALESLRRVAPTWMRHHTLAVAIVSDLWELPSHPPGLRKLAEFLGVEK</sequence>
<accession>A0A2Z5J8A1</accession>
<reference evidence="2 3" key="1">
    <citation type="journal article" date="2018" name="Front. Microbiol.">
        <title>Genome Sequencing of Streptomyces atratus SCSIOZH16 and Activation Production of Nocardamine via Metabolic Engineering.</title>
        <authorList>
            <person name="Li Y."/>
            <person name="Zhang C."/>
            <person name="Liu C."/>
            <person name="Ju J."/>
            <person name="Ma J."/>
        </authorList>
    </citation>
    <scope>NUCLEOTIDE SEQUENCE [LARGE SCALE GENOMIC DNA]</scope>
    <source>
        <strain evidence="2 3">SCSIO_ZH16</strain>
    </source>
</reference>
<dbReference type="EMBL" id="CP027306">
    <property type="protein sequence ID" value="AXE76566.1"/>
    <property type="molecule type" value="Genomic_DNA"/>
</dbReference>
<dbReference type="KEGG" id="sata:C5746_06120"/>
<dbReference type="GeneID" id="95518088"/>
<evidence type="ECO:0000259" key="1">
    <source>
        <dbReference type="PROSITE" id="PS50943"/>
    </source>
</evidence>
<protein>
    <submittedName>
        <fullName evidence="2">Transcriptional regulator</fullName>
    </submittedName>
</protein>
<dbReference type="GO" id="GO:0003677">
    <property type="term" value="F:DNA binding"/>
    <property type="evidence" value="ECO:0007669"/>
    <property type="project" value="InterPro"/>
</dbReference>
<dbReference type="Gene3D" id="1.10.260.40">
    <property type="entry name" value="lambda repressor-like DNA-binding domains"/>
    <property type="match status" value="1"/>
</dbReference>
<organism evidence="2 3">
    <name type="scientific">Streptomyces atratus</name>
    <dbReference type="NCBI Taxonomy" id="1893"/>
    <lineage>
        <taxon>Bacteria</taxon>
        <taxon>Bacillati</taxon>
        <taxon>Actinomycetota</taxon>
        <taxon>Actinomycetes</taxon>
        <taxon>Kitasatosporales</taxon>
        <taxon>Streptomycetaceae</taxon>
        <taxon>Streptomyces</taxon>
    </lineage>
</organism>
<dbReference type="Pfam" id="PF01381">
    <property type="entry name" value="HTH_3"/>
    <property type="match status" value="1"/>
</dbReference>
<dbReference type="AlphaFoldDB" id="A0A2Z5J8A1"/>
<dbReference type="RefSeq" id="WP_114243230.1">
    <property type="nucleotide sequence ID" value="NZ_CP027306.1"/>
</dbReference>
<dbReference type="SUPFAM" id="SSF48452">
    <property type="entry name" value="TPR-like"/>
    <property type="match status" value="2"/>
</dbReference>
<dbReference type="SUPFAM" id="SSF47413">
    <property type="entry name" value="lambda repressor-like DNA-binding domains"/>
    <property type="match status" value="1"/>
</dbReference>